<name>A0A9W3X4D9_BACTU</name>
<proteinExistence type="predicted"/>
<protein>
    <submittedName>
        <fullName evidence="2">Uncharacterized protein</fullName>
    </submittedName>
</protein>
<sequence>MNKGDAILRLLSEIKLELKDVKEQIEKMQTNLDTLEQQSFLTSN</sequence>
<dbReference type="RefSeq" id="WP_257784837.1">
    <property type="nucleotide sequence ID" value="NZ_CP015355.1"/>
</dbReference>
<geneLocation type="plasmid" evidence="2 3">
    <name>p109822</name>
</geneLocation>
<dbReference type="Proteomes" id="UP000092743">
    <property type="component" value="Plasmid p109822"/>
</dbReference>
<keyword evidence="2" id="KW-0614">Plasmid</keyword>
<organism evidence="2 3">
    <name type="scientific">Bacillus thuringiensis</name>
    <dbReference type="NCBI Taxonomy" id="1428"/>
    <lineage>
        <taxon>Bacteria</taxon>
        <taxon>Bacillati</taxon>
        <taxon>Bacillota</taxon>
        <taxon>Bacilli</taxon>
        <taxon>Bacillales</taxon>
        <taxon>Bacillaceae</taxon>
        <taxon>Bacillus</taxon>
        <taxon>Bacillus cereus group</taxon>
    </lineage>
</organism>
<dbReference type="EMBL" id="CP015355">
    <property type="protein sequence ID" value="ANS52247.1"/>
    <property type="molecule type" value="Genomic_DNA"/>
</dbReference>
<reference evidence="2 3" key="1">
    <citation type="submission" date="2016-04" db="EMBL/GenBank/DDBJ databases">
        <title>High quality genome of the nematocidal Bacillus thuringiensis MYBT18246.</title>
        <authorList>
            <person name="Hollensteiner J."/>
            <person name="Poehlein A."/>
            <person name="Sproeer C."/>
            <person name="Bunk B."/>
            <person name="Rosenstiel P."/>
            <person name="Schulenburg H."/>
            <person name="Liesegang H."/>
        </authorList>
    </citation>
    <scope>NUCLEOTIDE SEQUENCE [LARGE SCALE GENOMIC DNA]</scope>
    <source>
        <strain evidence="2 3">MYBT18246</strain>
        <plasmid evidence="2 3">p109822</plasmid>
    </source>
</reference>
<accession>A0A9W3X4D9</accession>
<evidence type="ECO:0000313" key="2">
    <source>
        <dbReference type="EMBL" id="ANS52247.1"/>
    </source>
</evidence>
<dbReference type="AlphaFoldDB" id="A0A9W3X4D9"/>
<evidence type="ECO:0000256" key="1">
    <source>
        <dbReference type="SAM" id="Coils"/>
    </source>
</evidence>
<evidence type="ECO:0000313" key="3">
    <source>
        <dbReference type="Proteomes" id="UP000092743"/>
    </source>
</evidence>
<feature type="coiled-coil region" evidence="1">
    <location>
        <begin position="11"/>
        <end position="38"/>
    </location>
</feature>
<gene>
    <name evidence="2" type="ORF">BT246_69560</name>
</gene>
<keyword evidence="1" id="KW-0175">Coiled coil</keyword>